<comment type="caution">
    <text evidence="2">The sequence shown here is derived from an EMBL/GenBank/DDBJ whole genome shotgun (WGS) entry which is preliminary data.</text>
</comment>
<evidence type="ECO:0000313" key="2">
    <source>
        <dbReference type="EMBL" id="MPQ60795.1"/>
    </source>
</evidence>
<dbReference type="Proteomes" id="UP000342249">
    <property type="component" value="Unassembled WGS sequence"/>
</dbReference>
<evidence type="ECO:0000256" key="1">
    <source>
        <dbReference type="SAM" id="MobiDB-lite"/>
    </source>
</evidence>
<feature type="compositionally biased region" description="Low complexity" evidence="1">
    <location>
        <begin position="20"/>
        <end position="40"/>
    </location>
</feature>
<evidence type="ECO:0000313" key="3">
    <source>
        <dbReference type="Proteomes" id="UP000342249"/>
    </source>
</evidence>
<accession>A0A5N7IWD7</accession>
<organism evidence="2 3">
    <name type="scientific">Clostridium estertheticum</name>
    <dbReference type="NCBI Taxonomy" id="238834"/>
    <lineage>
        <taxon>Bacteria</taxon>
        <taxon>Bacillati</taxon>
        <taxon>Bacillota</taxon>
        <taxon>Clostridia</taxon>
        <taxon>Eubacteriales</taxon>
        <taxon>Clostridiaceae</taxon>
        <taxon>Clostridium</taxon>
    </lineage>
</organism>
<name>A0A5N7IWD7_9CLOT</name>
<gene>
    <name evidence="2" type="ORF">E4V82_01525</name>
</gene>
<dbReference type="EMBL" id="SPSF01000009">
    <property type="protein sequence ID" value="MPQ60795.1"/>
    <property type="molecule type" value="Genomic_DNA"/>
</dbReference>
<dbReference type="RefSeq" id="WP_152749863.1">
    <property type="nucleotide sequence ID" value="NZ_SPSE01000010.1"/>
</dbReference>
<proteinExistence type="predicted"/>
<protein>
    <submittedName>
        <fullName evidence="2">Uncharacterized protein</fullName>
    </submittedName>
</protein>
<reference evidence="2 3" key="1">
    <citation type="journal article" date="2019" name="Lett. Appl. Microbiol.">
        <title>A case of 'blown pack' spoilage of vacuum-packaged pork likely associated with Clostridium estertheticum in Canada.</title>
        <authorList>
            <person name="Zhang P."/>
            <person name="Ward P."/>
            <person name="McMullen L.M."/>
            <person name="Yang X."/>
        </authorList>
    </citation>
    <scope>NUCLEOTIDE SEQUENCE [LARGE SCALE GENOMIC DNA]</scope>
    <source>
        <strain evidence="2 3">MA19</strain>
    </source>
</reference>
<feature type="region of interest" description="Disordered" evidence="1">
    <location>
        <begin position="19"/>
        <end position="40"/>
    </location>
</feature>
<sequence length="59" mass="6121">MMKKGKNITFKTKPGRYDFAGIGSSNSSNSSASSGSSKAIIVPTVVPKSSNNSKIVSKL</sequence>
<dbReference type="AlphaFoldDB" id="A0A5N7IWD7"/>